<keyword evidence="3" id="KW-1185">Reference proteome</keyword>
<dbReference type="STRING" id="6573.A0A210Q0F8"/>
<sequence length="168" mass="19001">MEETPHFASGTWKLTRSENFGSYCRCMGVCWLKRKLGFLICPCQTIRVTRGRWSICTSSPVGQTDVQLIEGQECTWLTYDGRMVRTSVNLENDQLVLHQLDPPFSKITRTFDEQTMVMTLEANGVKAKRIYQKLDTTDVTDGKASGWSRILLFASVCLSAVSLALYSQ</sequence>
<dbReference type="EMBL" id="NEDP02005302">
    <property type="protein sequence ID" value="OWF42231.1"/>
    <property type="molecule type" value="Genomic_DNA"/>
</dbReference>
<dbReference type="InterPro" id="IPR031259">
    <property type="entry name" value="ILBP"/>
</dbReference>
<dbReference type="AlphaFoldDB" id="A0A210Q0F8"/>
<dbReference type="InterPro" id="IPR000463">
    <property type="entry name" value="Fatty_acid-bd"/>
</dbReference>
<dbReference type="Gene3D" id="2.40.128.20">
    <property type="match status" value="1"/>
</dbReference>
<reference evidence="2 3" key="1">
    <citation type="journal article" date="2017" name="Nat. Ecol. Evol.">
        <title>Scallop genome provides insights into evolution of bilaterian karyotype and development.</title>
        <authorList>
            <person name="Wang S."/>
            <person name="Zhang J."/>
            <person name="Jiao W."/>
            <person name="Li J."/>
            <person name="Xun X."/>
            <person name="Sun Y."/>
            <person name="Guo X."/>
            <person name="Huan P."/>
            <person name="Dong B."/>
            <person name="Zhang L."/>
            <person name="Hu X."/>
            <person name="Sun X."/>
            <person name="Wang J."/>
            <person name="Zhao C."/>
            <person name="Wang Y."/>
            <person name="Wang D."/>
            <person name="Huang X."/>
            <person name="Wang R."/>
            <person name="Lv J."/>
            <person name="Li Y."/>
            <person name="Zhang Z."/>
            <person name="Liu B."/>
            <person name="Lu W."/>
            <person name="Hui Y."/>
            <person name="Liang J."/>
            <person name="Zhou Z."/>
            <person name="Hou R."/>
            <person name="Li X."/>
            <person name="Liu Y."/>
            <person name="Li H."/>
            <person name="Ning X."/>
            <person name="Lin Y."/>
            <person name="Zhao L."/>
            <person name="Xing Q."/>
            <person name="Dou J."/>
            <person name="Li Y."/>
            <person name="Mao J."/>
            <person name="Guo H."/>
            <person name="Dou H."/>
            <person name="Li T."/>
            <person name="Mu C."/>
            <person name="Jiang W."/>
            <person name="Fu Q."/>
            <person name="Fu X."/>
            <person name="Miao Y."/>
            <person name="Liu J."/>
            <person name="Yu Q."/>
            <person name="Li R."/>
            <person name="Liao H."/>
            <person name="Li X."/>
            <person name="Kong Y."/>
            <person name="Jiang Z."/>
            <person name="Chourrout D."/>
            <person name="Li R."/>
            <person name="Bao Z."/>
        </authorList>
    </citation>
    <scope>NUCLEOTIDE SEQUENCE [LARGE SCALE GENOMIC DNA]</scope>
    <source>
        <strain evidence="2 3">PY_sf001</strain>
    </source>
</reference>
<accession>A0A210Q0F8</accession>
<dbReference type="GO" id="GO:0008289">
    <property type="term" value="F:lipid binding"/>
    <property type="evidence" value="ECO:0007669"/>
    <property type="project" value="UniProtKB-KW"/>
</dbReference>
<evidence type="ECO:0000256" key="1">
    <source>
        <dbReference type="ARBA" id="ARBA00008390"/>
    </source>
</evidence>
<dbReference type="SUPFAM" id="SSF50814">
    <property type="entry name" value="Lipocalins"/>
    <property type="match status" value="1"/>
</dbReference>
<comment type="similarity">
    <text evidence="1">Belongs to the calycin superfamily. Fatty-acid binding protein (FABP) family.</text>
</comment>
<dbReference type="PRINTS" id="PR00178">
    <property type="entry name" value="FATTYACIDBP"/>
</dbReference>
<evidence type="ECO:0000313" key="3">
    <source>
        <dbReference type="Proteomes" id="UP000242188"/>
    </source>
</evidence>
<protein>
    <submittedName>
        <fullName evidence="2">Fatty acid-binding protein, adipocyte</fullName>
    </submittedName>
</protein>
<dbReference type="InterPro" id="IPR012674">
    <property type="entry name" value="Calycin"/>
</dbReference>
<dbReference type="Proteomes" id="UP000242188">
    <property type="component" value="Unassembled WGS sequence"/>
</dbReference>
<comment type="caution">
    <text evidence="2">The sequence shown here is derived from an EMBL/GenBank/DDBJ whole genome shotgun (WGS) entry which is preliminary data.</text>
</comment>
<organism evidence="2 3">
    <name type="scientific">Mizuhopecten yessoensis</name>
    <name type="common">Japanese scallop</name>
    <name type="synonym">Patinopecten yessoensis</name>
    <dbReference type="NCBI Taxonomy" id="6573"/>
    <lineage>
        <taxon>Eukaryota</taxon>
        <taxon>Metazoa</taxon>
        <taxon>Spiralia</taxon>
        <taxon>Lophotrochozoa</taxon>
        <taxon>Mollusca</taxon>
        <taxon>Bivalvia</taxon>
        <taxon>Autobranchia</taxon>
        <taxon>Pteriomorphia</taxon>
        <taxon>Pectinida</taxon>
        <taxon>Pectinoidea</taxon>
        <taxon>Pectinidae</taxon>
        <taxon>Mizuhopecten</taxon>
    </lineage>
</organism>
<evidence type="ECO:0000313" key="2">
    <source>
        <dbReference type="EMBL" id="OWF42231.1"/>
    </source>
</evidence>
<dbReference type="CDD" id="cd00742">
    <property type="entry name" value="FABP"/>
    <property type="match status" value="1"/>
</dbReference>
<dbReference type="OrthoDB" id="354351at2759"/>
<dbReference type="PANTHER" id="PTHR11955">
    <property type="entry name" value="FATTY ACID BINDING PROTEIN"/>
    <property type="match status" value="1"/>
</dbReference>
<name>A0A210Q0F8_MIZYE</name>
<gene>
    <name evidence="2" type="ORF">KP79_PYT16405</name>
</gene>
<proteinExistence type="inferred from homology"/>